<reference evidence="1 2" key="1">
    <citation type="submission" date="2019-08" db="EMBL/GenBank/DDBJ databases">
        <title>Draft genome sequences of two oriental melons (Cucumis melo L. var makuwa).</title>
        <authorList>
            <person name="Kwon S.-Y."/>
        </authorList>
    </citation>
    <scope>NUCLEOTIDE SEQUENCE [LARGE SCALE GENOMIC DNA]</scope>
    <source>
        <strain evidence="2">cv. Chang Bougi</strain>
        <tissue evidence="1">Leaf</tissue>
    </source>
</reference>
<proteinExistence type="predicted"/>
<comment type="caution">
    <text evidence="1">The sequence shown here is derived from an EMBL/GenBank/DDBJ whole genome shotgun (WGS) entry which is preliminary data.</text>
</comment>
<dbReference type="EMBL" id="SSTD01006538">
    <property type="protein sequence ID" value="TYK19804.1"/>
    <property type="molecule type" value="Genomic_DNA"/>
</dbReference>
<name>A0A5D3D8B7_CUCMM</name>
<dbReference type="Proteomes" id="UP000321947">
    <property type="component" value="Unassembled WGS sequence"/>
</dbReference>
<dbReference type="AlphaFoldDB" id="A0A5D3D8B7"/>
<evidence type="ECO:0000313" key="2">
    <source>
        <dbReference type="Proteomes" id="UP000321947"/>
    </source>
</evidence>
<evidence type="ECO:0000313" key="1">
    <source>
        <dbReference type="EMBL" id="TYK19804.1"/>
    </source>
</evidence>
<accession>A0A5D3D8B7</accession>
<sequence>MRCNPRTLWYSIESGRRLCQANNPILTRALISQVLLEVDEEYNVVVVTLQGDPLTIHHKVKVKVKVEEIISPMEIMVIVVDNLEGKAEAEDDIVQLTKFVEKTRHTADVYYNSDATNHVTANYPSLANPFEYGGKEQIAVANDDKLNIASIGH</sequence>
<gene>
    <name evidence="1" type="ORF">E5676_scaffold307G00340</name>
</gene>
<protein>
    <submittedName>
        <fullName evidence="1">Uncharacterized protein</fullName>
    </submittedName>
</protein>
<organism evidence="1 2">
    <name type="scientific">Cucumis melo var. makuwa</name>
    <name type="common">Oriental melon</name>
    <dbReference type="NCBI Taxonomy" id="1194695"/>
    <lineage>
        <taxon>Eukaryota</taxon>
        <taxon>Viridiplantae</taxon>
        <taxon>Streptophyta</taxon>
        <taxon>Embryophyta</taxon>
        <taxon>Tracheophyta</taxon>
        <taxon>Spermatophyta</taxon>
        <taxon>Magnoliopsida</taxon>
        <taxon>eudicotyledons</taxon>
        <taxon>Gunneridae</taxon>
        <taxon>Pentapetalae</taxon>
        <taxon>rosids</taxon>
        <taxon>fabids</taxon>
        <taxon>Cucurbitales</taxon>
        <taxon>Cucurbitaceae</taxon>
        <taxon>Benincaseae</taxon>
        <taxon>Cucumis</taxon>
    </lineage>
</organism>